<gene>
    <name evidence="1" type="ORF">IAC07_06990</name>
</gene>
<proteinExistence type="predicted"/>
<evidence type="ECO:0000313" key="1">
    <source>
        <dbReference type="EMBL" id="MBO8454446.1"/>
    </source>
</evidence>
<organism evidence="1 2">
    <name type="scientific">Candidatus Cryptobacteroides gallistercoris</name>
    <dbReference type="NCBI Taxonomy" id="2840765"/>
    <lineage>
        <taxon>Bacteria</taxon>
        <taxon>Pseudomonadati</taxon>
        <taxon>Bacteroidota</taxon>
        <taxon>Bacteroidia</taxon>
        <taxon>Bacteroidales</taxon>
        <taxon>Candidatus Cryptobacteroides</taxon>
    </lineage>
</organism>
<reference evidence="1" key="2">
    <citation type="journal article" date="2021" name="PeerJ">
        <title>Extensive microbial diversity within the chicken gut microbiome revealed by metagenomics and culture.</title>
        <authorList>
            <person name="Gilroy R."/>
            <person name="Ravi A."/>
            <person name="Getino M."/>
            <person name="Pursley I."/>
            <person name="Horton D.L."/>
            <person name="Alikhan N.F."/>
            <person name="Baker D."/>
            <person name="Gharbi K."/>
            <person name="Hall N."/>
            <person name="Watson M."/>
            <person name="Adriaenssens E.M."/>
            <person name="Foster-Nyarko E."/>
            <person name="Jarju S."/>
            <person name="Secka A."/>
            <person name="Antonio M."/>
            <person name="Oren A."/>
            <person name="Chaudhuri R.R."/>
            <person name="La Ragione R."/>
            <person name="Hildebrand F."/>
            <person name="Pallen M.J."/>
        </authorList>
    </citation>
    <scope>NUCLEOTIDE SEQUENCE</scope>
    <source>
        <strain evidence="1">F1-3629</strain>
    </source>
</reference>
<dbReference type="EMBL" id="JADIMJ010000105">
    <property type="protein sequence ID" value="MBO8454446.1"/>
    <property type="molecule type" value="Genomic_DNA"/>
</dbReference>
<comment type="caution">
    <text evidence="1">The sequence shown here is derived from an EMBL/GenBank/DDBJ whole genome shotgun (WGS) entry which is preliminary data.</text>
</comment>
<protein>
    <submittedName>
        <fullName evidence="1">Uncharacterized protein</fullName>
    </submittedName>
</protein>
<dbReference type="AlphaFoldDB" id="A0A940IGA9"/>
<sequence length="77" mass="8805">MEYEPVVWYGPGAQWNTSDGIRHNGHHNNILFGVHSPQGQGWFIAGGMENLYLHKNGAGNNDTRILRFKKSDVEYIY</sequence>
<name>A0A940IGA9_9BACT</name>
<accession>A0A940IGA9</accession>
<reference evidence="1" key="1">
    <citation type="submission" date="2020-10" db="EMBL/GenBank/DDBJ databases">
        <authorList>
            <person name="Gilroy R."/>
        </authorList>
    </citation>
    <scope>NUCLEOTIDE SEQUENCE</scope>
    <source>
        <strain evidence="1">F1-3629</strain>
    </source>
</reference>
<dbReference type="Proteomes" id="UP000771749">
    <property type="component" value="Unassembled WGS sequence"/>
</dbReference>
<evidence type="ECO:0000313" key="2">
    <source>
        <dbReference type="Proteomes" id="UP000771749"/>
    </source>
</evidence>